<dbReference type="Gene3D" id="3.30.1200.10">
    <property type="entry name" value="YggU-like"/>
    <property type="match status" value="1"/>
</dbReference>
<evidence type="ECO:0000256" key="1">
    <source>
        <dbReference type="ARBA" id="ARBA00010364"/>
    </source>
</evidence>
<dbReference type="InterPro" id="IPR036591">
    <property type="entry name" value="YggU-like_sf"/>
</dbReference>
<protein>
    <recommendedName>
        <fullName evidence="2">UPF0235 protein FHS81_001634</fullName>
    </recommendedName>
</protein>
<sequence length="122" mass="12476">MPQTEGNELPWRIDNDGVTISVRLTPKGGRDAIDGIGELSDGRSVLLARVRSVPEDGAANQALLKLLAKATGVPASAADLVSGHTSRLKTVRLAGEGSGIAEALTALLAAGSRGPNKRGKKA</sequence>
<dbReference type="AlphaFoldDB" id="A0A7W5Z4G4"/>
<dbReference type="SMART" id="SM01152">
    <property type="entry name" value="DUF167"/>
    <property type="match status" value="1"/>
</dbReference>
<evidence type="ECO:0000313" key="3">
    <source>
        <dbReference type="EMBL" id="MBB3809552.1"/>
    </source>
</evidence>
<comment type="similarity">
    <text evidence="1 2">Belongs to the UPF0235 family.</text>
</comment>
<dbReference type="Pfam" id="PF02594">
    <property type="entry name" value="DUF167"/>
    <property type="match status" value="1"/>
</dbReference>
<keyword evidence="4" id="KW-1185">Reference proteome</keyword>
<organism evidence="3 4">
    <name type="scientific">Pseudochelatococcus contaminans</name>
    <dbReference type="NCBI Taxonomy" id="1538103"/>
    <lineage>
        <taxon>Bacteria</taxon>
        <taxon>Pseudomonadati</taxon>
        <taxon>Pseudomonadota</taxon>
        <taxon>Alphaproteobacteria</taxon>
        <taxon>Hyphomicrobiales</taxon>
        <taxon>Chelatococcaceae</taxon>
        <taxon>Pseudochelatococcus</taxon>
    </lineage>
</organism>
<dbReference type="NCBIfam" id="TIGR00251">
    <property type="entry name" value="DUF167 family protein"/>
    <property type="match status" value="1"/>
</dbReference>
<dbReference type="RefSeq" id="WP_183751725.1">
    <property type="nucleotide sequence ID" value="NZ_JACICC010000003.1"/>
</dbReference>
<dbReference type="EMBL" id="JACICC010000003">
    <property type="protein sequence ID" value="MBB3809552.1"/>
    <property type="molecule type" value="Genomic_DNA"/>
</dbReference>
<gene>
    <name evidence="3" type="ORF">FHS81_001634</name>
</gene>
<dbReference type="SUPFAM" id="SSF69786">
    <property type="entry name" value="YggU-like"/>
    <property type="match status" value="1"/>
</dbReference>
<dbReference type="Proteomes" id="UP000537592">
    <property type="component" value="Unassembled WGS sequence"/>
</dbReference>
<proteinExistence type="inferred from homology"/>
<dbReference type="InterPro" id="IPR003746">
    <property type="entry name" value="DUF167"/>
</dbReference>
<reference evidence="3 4" key="1">
    <citation type="submission" date="2020-08" db="EMBL/GenBank/DDBJ databases">
        <title>Genomic Encyclopedia of Type Strains, Phase IV (KMG-IV): sequencing the most valuable type-strain genomes for metagenomic binning, comparative biology and taxonomic classification.</title>
        <authorList>
            <person name="Goeker M."/>
        </authorList>
    </citation>
    <scope>NUCLEOTIDE SEQUENCE [LARGE SCALE GENOMIC DNA]</scope>
    <source>
        <strain evidence="3 4">DSM 28760</strain>
    </source>
</reference>
<dbReference type="HAMAP" id="MF_00634">
    <property type="entry name" value="UPF0235"/>
    <property type="match status" value="1"/>
</dbReference>
<dbReference type="NCBIfam" id="NF002348">
    <property type="entry name" value="PRK01310.1"/>
    <property type="match status" value="1"/>
</dbReference>
<comment type="caution">
    <text evidence="3">The sequence shown here is derived from an EMBL/GenBank/DDBJ whole genome shotgun (WGS) entry which is preliminary data.</text>
</comment>
<evidence type="ECO:0000256" key="2">
    <source>
        <dbReference type="HAMAP-Rule" id="MF_00634"/>
    </source>
</evidence>
<accession>A0A7W5Z4G4</accession>
<name>A0A7W5Z4G4_9HYPH</name>
<evidence type="ECO:0000313" key="4">
    <source>
        <dbReference type="Proteomes" id="UP000537592"/>
    </source>
</evidence>